<protein>
    <submittedName>
        <fullName evidence="1">Uncharacterized protein</fullName>
    </submittedName>
</protein>
<reference evidence="1" key="2">
    <citation type="journal article" date="2015" name="Fish Shellfish Immunol.">
        <title>Early steps in the European eel (Anguilla anguilla)-Vibrio vulnificus interaction in the gills: Role of the RtxA13 toxin.</title>
        <authorList>
            <person name="Callol A."/>
            <person name="Pajuelo D."/>
            <person name="Ebbesson L."/>
            <person name="Teles M."/>
            <person name="MacKenzie S."/>
            <person name="Amaro C."/>
        </authorList>
    </citation>
    <scope>NUCLEOTIDE SEQUENCE</scope>
</reference>
<proteinExistence type="predicted"/>
<organism evidence="1">
    <name type="scientific">Anguilla anguilla</name>
    <name type="common">European freshwater eel</name>
    <name type="synonym">Muraena anguilla</name>
    <dbReference type="NCBI Taxonomy" id="7936"/>
    <lineage>
        <taxon>Eukaryota</taxon>
        <taxon>Metazoa</taxon>
        <taxon>Chordata</taxon>
        <taxon>Craniata</taxon>
        <taxon>Vertebrata</taxon>
        <taxon>Euteleostomi</taxon>
        <taxon>Actinopterygii</taxon>
        <taxon>Neopterygii</taxon>
        <taxon>Teleostei</taxon>
        <taxon>Anguilliformes</taxon>
        <taxon>Anguillidae</taxon>
        <taxon>Anguilla</taxon>
    </lineage>
</organism>
<accession>A0A0E9W5F0</accession>
<dbReference type="AlphaFoldDB" id="A0A0E9W5F0"/>
<evidence type="ECO:0000313" key="1">
    <source>
        <dbReference type="EMBL" id="JAH84785.1"/>
    </source>
</evidence>
<dbReference type="EMBL" id="GBXM01023792">
    <property type="protein sequence ID" value="JAH84785.1"/>
    <property type="molecule type" value="Transcribed_RNA"/>
</dbReference>
<reference evidence="1" key="1">
    <citation type="submission" date="2014-11" db="EMBL/GenBank/DDBJ databases">
        <authorList>
            <person name="Amaro Gonzalez C."/>
        </authorList>
    </citation>
    <scope>NUCLEOTIDE SEQUENCE</scope>
</reference>
<name>A0A0E9W5F0_ANGAN</name>
<sequence length="54" mass="6390">MIKMKTFASQLKFWGTMAVEDDTKALPYNEKLKQAAQENLEMHLRTKQANYKRN</sequence>